<keyword evidence="5" id="KW-1003">Cell membrane</keyword>
<dbReference type="InParanoid" id="A0A6P9C8H7"/>
<dbReference type="InterPro" id="IPR049406">
    <property type="entry name" value="ZIP4_12_EF-hand"/>
</dbReference>
<evidence type="ECO:0000256" key="5">
    <source>
        <dbReference type="ARBA" id="ARBA00022475"/>
    </source>
</evidence>
<dbReference type="GO" id="GO:0005385">
    <property type="term" value="F:zinc ion transmembrane transporter activity"/>
    <property type="evidence" value="ECO:0007669"/>
    <property type="project" value="TreeGrafter"/>
</dbReference>
<evidence type="ECO:0000256" key="12">
    <source>
        <dbReference type="ARBA" id="ARBA00022906"/>
    </source>
</evidence>
<keyword evidence="9" id="KW-0967">Endosome</keyword>
<evidence type="ECO:0000256" key="9">
    <source>
        <dbReference type="ARBA" id="ARBA00022753"/>
    </source>
</evidence>
<keyword evidence="10" id="KW-0862">Zinc</keyword>
<keyword evidence="7" id="KW-0479">Metal-binding</keyword>
<evidence type="ECO:0000256" key="20">
    <source>
        <dbReference type="ARBA" id="ARBA00055808"/>
    </source>
</evidence>
<dbReference type="GO" id="GO:0046872">
    <property type="term" value="F:metal ion binding"/>
    <property type="evidence" value="ECO:0007669"/>
    <property type="project" value="UniProtKB-KW"/>
</dbReference>
<dbReference type="GO" id="GO:0055038">
    <property type="term" value="C:recycling endosome membrane"/>
    <property type="evidence" value="ECO:0007669"/>
    <property type="project" value="UniProtKB-SubCell"/>
</dbReference>
<evidence type="ECO:0000256" key="10">
    <source>
        <dbReference type="ARBA" id="ARBA00022833"/>
    </source>
</evidence>
<gene>
    <name evidence="27" type="primary">SLC39A4</name>
</gene>
<feature type="transmembrane region" description="Helical" evidence="22">
    <location>
        <begin position="528"/>
        <end position="550"/>
    </location>
</feature>
<feature type="domain" description="Zinc transporter ZIP4/12 EF-hand" evidence="25">
    <location>
        <begin position="403"/>
        <end position="477"/>
    </location>
</feature>
<evidence type="ECO:0000256" key="18">
    <source>
        <dbReference type="ARBA" id="ARBA00041703"/>
    </source>
</evidence>
<dbReference type="GeneID" id="117666923"/>
<dbReference type="GO" id="GO:0140410">
    <property type="term" value="F:monoatomic cation:bicarbonate symporter activity"/>
    <property type="evidence" value="ECO:0007669"/>
    <property type="project" value="TreeGrafter"/>
</dbReference>
<sequence>MSLILGTLMLLCLLGVAKSEPSQEPVVQELWTLLSGSREGVLSRRSVDALLNIARSRVQCSAVPCEKCLSSANIFELVGKTTSGEVNLTSAELLTFSAGLVFYFSDPVDACEAITKKHWVSEVHDFQTKFFNGSPATGPNLEKVARQMVLIQKNAKSVKKEEPCTEVDQILKSSTSVTHHVAPNPAGKVLAFLSYHVLRGGCFRALPHKHYFLDYIFQHYSNGTQNLTLAGLTELMVQLEVGPRRKDGGHDHGHDHDGHDHGGHTHHGHDHSDHVHDGHTHDDHDHDHKNATHGGHDHGGHTHDGHDHSDHIHDGHTHDDHDHDHKNATHGGHDHGGHTHDGHDHSDHIHDGHTHDDHEHKNATHGGHEDHKDHSDHHHGNETGHHHGNETGHHHGNEIGHHHMEPHGNRSESSPVRSKRSPADLEEQDVPQNIWDTVCLSPTDIFKIYEIDDALGISRPDFTRLSPALVQQKLSKACTAPRKVPEEGRLTTAEKYIYGSLATLLVCVCALFGIVVLLCTACISAYQYVIQTFVSLAVGSLTGDALLHLIPKFLGLHSHSHSEGDAHLHHGPEANDKLWKLLAVLGGLYLFFLLEKFFTLLGHSHEEESSESSQGHQCDHGLSLQLYQDEMKRRKQEKGASNADLVSVEETDFGRQVPKTELSRELRMLPYMITIGDAIHNFADGLAMGAAFSSSWKTGLATSLAVLCHELPHELGDFAALLHAGLSVKRALLLNFVSALTAFLGLYIALSVSTGEEFEAWIFTVATGLFLYVALCDMLPALMNAKDKRPWLLFALQNLGLLAGWAILLVLSLFEDNITI</sequence>
<evidence type="ECO:0000313" key="27">
    <source>
        <dbReference type="RefSeq" id="XP_034275851.1"/>
    </source>
</evidence>
<evidence type="ECO:0000256" key="19">
    <source>
        <dbReference type="ARBA" id="ARBA00042777"/>
    </source>
</evidence>
<dbReference type="Pfam" id="PF02535">
    <property type="entry name" value="Zip"/>
    <property type="match status" value="1"/>
</dbReference>
<evidence type="ECO:0000256" key="3">
    <source>
        <dbReference type="ARBA" id="ARBA00006939"/>
    </source>
</evidence>
<dbReference type="InterPro" id="IPR003689">
    <property type="entry name" value="ZIP"/>
</dbReference>
<dbReference type="CTD" id="55630"/>
<dbReference type="Pfam" id="PF21116">
    <property type="entry name" value="EF-hand_Zip"/>
    <property type="match status" value="1"/>
</dbReference>
<evidence type="ECO:0000256" key="21">
    <source>
        <dbReference type="SAM" id="MobiDB-lite"/>
    </source>
</evidence>
<dbReference type="InterPro" id="IPR041137">
    <property type="entry name" value="ZIP4_N"/>
</dbReference>
<evidence type="ECO:0000259" key="25">
    <source>
        <dbReference type="Pfam" id="PF21116"/>
    </source>
</evidence>
<comment type="similarity">
    <text evidence="3">Belongs to the ZIP transporter (TC 2.A.5) family.</text>
</comment>
<evidence type="ECO:0000256" key="1">
    <source>
        <dbReference type="ARBA" id="ARBA00004195"/>
    </source>
</evidence>
<dbReference type="PANTHER" id="PTHR12191:SF21">
    <property type="entry name" value="ZINC TRANSPORTER ZIP4"/>
    <property type="match status" value="1"/>
</dbReference>
<evidence type="ECO:0000256" key="13">
    <source>
        <dbReference type="ARBA" id="ARBA00022989"/>
    </source>
</evidence>
<dbReference type="GO" id="GO:0030003">
    <property type="term" value="P:intracellular monoatomic cation homeostasis"/>
    <property type="evidence" value="ECO:0007669"/>
    <property type="project" value="TreeGrafter"/>
</dbReference>
<dbReference type="OMA" id="PPKQPHE"/>
<evidence type="ECO:0000256" key="17">
    <source>
        <dbReference type="ARBA" id="ARBA00039394"/>
    </source>
</evidence>
<reference evidence="27" key="1">
    <citation type="submission" date="2025-08" db="UniProtKB">
        <authorList>
            <consortium name="RefSeq"/>
        </authorList>
    </citation>
    <scope>IDENTIFICATION</scope>
    <source>
        <tissue evidence="27">Blood</tissue>
    </source>
</reference>
<dbReference type="Pfam" id="PF18292">
    <property type="entry name" value="ZIP4_domain"/>
    <property type="match status" value="1"/>
</dbReference>
<evidence type="ECO:0000256" key="8">
    <source>
        <dbReference type="ARBA" id="ARBA00022729"/>
    </source>
</evidence>
<comment type="catalytic activity">
    <reaction evidence="16">
        <text>Zn(2+)(in) = Zn(2+)(out)</text>
        <dbReference type="Rhea" id="RHEA:29351"/>
        <dbReference type="ChEBI" id="CHEBI:29105"/>
    </reaction>
</comment>
<dbReference type="InterPro" id="IPR050799">
    <property type="entry name" value="ZIP_Transporter"/>
</dbReference>
<keyword evidence="6 22" id="KW-0812">Transmembrane</keyword>
<evidence type="ECO:0000256" key="22">
    <source>
        <dbReference type="SAM" id="Phobius"/>
    </source>
</evidence>
<evidence type="ECO:0000256" key="2">
    <source>
        <dbReference type="ARBA" id="ARBA00004424"/>
    </source>
</evidence>
<evidence type="ECO:0000256" key="4">
    <source>
        <dbReference type="ARBA" id="ARBA00022448"/>
    </source>
</evidence>
<evidence type="ECO:0000259" key="24">
    <source>
        <dbReference type="Pfam" id="PF18292"/>
    </source>
</evidence>
<feature type="region of interest" description="Disordered" evidence="21">
    <location>
        <begin position="243"/>
        <end position="428"/>
    </location>
</feature>
<keyword evidence="4" id="KW-0813">Transport</keyword>
<evidence type="ECO:0000256" key="14">
    <source>
        <dbReference type="ARBA" id="ARBA00023065"/>
    </source>
</evidence>
<keyword evidence="14" id="KW-0406">Ion transport</keyword>
<comment type="function">
    <text evidence="20">Selective transporter that mediates the uptake of Zn(2+). Plays an essential role for dietary zinc uptake from small intestine. The Zn(2+) uniporter activity is regulated by zinc availability. Also exhibits polyspecific binding and transport of Cu(2+), Cd(2+) and possibly Ni(2+) but at higher concentrations.</text>
</comment>
<dbReference type="GO" id="GO:0016324">
    <property type="term" value="C:apical plasma membrane"/>
    <property type="evidence" value="ECO:0007669"/>
    <property type="project" value="UniProtKB-SubCell"/>
</dbReference>
<keyword evidence="8 23" id="KW-0732">Signal</keyword>
<protein>
    <recommendedName>
        <fullName evidence="17">Zinc transporter ZIP4</fullName>
    </recommendedName>
    <alternativeName>
        <fullName evidence="19">Solute carrier family 39 member 4</fullName>
    </alternativeName>
    <alternativeName>
        <fullName evidence="18">Zrt- and Irt-like protein 4</fullName>
    </alternativeName>
</protein>
<dbReference type="GO" id="GO:0071578">
    <property type="term" value="P:zinc ion import across plasma membrane"/>
    <property type="evidence" value="ECO:0007669"/>
    <property type="project" value="TreeGrafter"/>
</dbReference>
<comment type="subcellular location">
    <subcellularLocation>
        <location evidence="2">Apical cell membrane</location>
        <topology evidence="2">Multi-pass membrane protein</topology>
    </subcellularLocation>
    <subcellularLocation>
        <location evidence="1">Recycling endosome membrane</location>
        <topology evidence="1">Multi-pass membrane protein</topology>
    </subcellularLocation>
</comment>
<evidence type="ECO:0000256" key="11">
    <source>
        <dbReference type="ARBA" id="ARBA00022843"/>
    </source>
</evidence>
<dbReference type="RefSeq" id="XP_034275851.1">
    <property type="nucleotide sequence ID" value="XM_034419960.2"/>
</dbReference>
<keyword evidence="11" id="KW-0832">Ubl conjugation</keyword>
<evidence type="ECO:0000256" key="6">
    <source>
        <dbReference type="ARBA" id="ARBA00022692"/>
    </source>
</evidence>
<feature type="chain" id="PRO_5027627113" description="Zinc transporter ZIP4" evidence="23">
    <location>
        <begin position="20"/>
        <end position="820"/>
    </location>
</feature>
<dbReference type="Proteomes" id="UP001652622">
    <property type="component" value="Unplaced"/>
</dbReference>
<feature type="transmembrane region" description="Helical" evidence="22">
    <location>
        <begin position="732"/>
        <end position="754"/>
    </location>
</feature>
<evidence type="ECO:0000256" key="16">
    <source>
        <dbReference type="ARBA" id="ARBA00034634"/>
    </source>
</evidence>
<name>A0A6P9C8H7_PANGU</name>
<evidence type="ECO:0000256" key="15">
    <source>
        <dbReference type="ARBA" id="ARBA00023136"/>
    </source>
</evidence>
<keyword evidence="26" id="KW-1185">Reference proteome</keyword>
<keyword evidence="15 22" id="KW-0472">Membrane</keyword>
<dbReference type="PANTHER" id="PTHR12191">
    <property type="entry name" value="SOLUTE CARRIER FAMILY 39"/>
    <property type="match status" value="1"/>
</dbReference>
<evidence type="ECO:0000256" key="7">
    <source>
        <dbReference type="ARBA" id="ARBA00022723"/>
    </source>
</evidence>
<feature type="transmembrane region" description="Helical" evidence="22">
    <location>
        <begin position="760"/>
        <end position="779"/>
    </location>
</feature>
<dbReference type="AlphaFoldDB" id="A0A6P9C8H7"/>
<feature type="compositionally biased region" description="Basic and acidic residues" evidence="21">
    <location>
        <begin position="243"/>
        <end position="263"/>
    </location>
</feature>
<feature type="transmembrane region" description="Helical" evidence="22">
    <location>
        <begin position="496"/>
        <end position="521"/>
    </location>
</feature>
<proteinExistence type="inferred from homology"/>
<feature type="signal peptide" evidence="23">
    <location>
        <begin position="1"/>
        <end position="19"/>
    </location>
</feature>
<evidence type="ECO:0000256" key="23">
    <source>
        <dbReference type="SAM" id="SignalP"/>
    </source>
</evidence>
<feature type="transmembrane region" description="Helical" evidence="22">
    <location>
        <begin position="791"/>
        <end position="814"/>
    </location>
</feature>
<keyword evidence="13 22" id="KW-1133">Transmembrane helix</keyword>
<keyword evidence="12" id="KW-0864">Zinc transport</keyword>
<accession>A0A6P9C8H7</accession>
<dbReference type="KEGG" id="pgut:117666923"/>
<feature type="compositionally biased region" description="Basic and acidic residues" evidence="21">
    <location>
        <begin position="270"/>
        <end position="410"/>
    </location>
</feature>
<feature type="domain" description="Zinc transporter ZIP4 N-terminal" evidence="24">
    <location>
        <begin position="50"/>
        <end position="203"/>
    </location>
</feature>
<evidence type="ECO:0000313" key="26">
    <source>
        <dbReference type="Proteomes" id="UP001652622"/>
    </source>
</evidence>
<organism evidence="26 27">
    <name type="scientific">Pantherophis guttatus</name>
    <name type="common">Corn snake</name>
    <name type="synonym">Elaphe guttata</name>
    <dbReference type="NCBI Taxonomy" id="94885"/>
    <lineage>
        <taxon>Eukaryota</taxon>
        <taxon>Metazoa</taxon>
        <taxon>Chordata</taxon>
        <taxon>Craniata</taxon>
        <taxon>Vertebrata</taxon>
        <taxon>Euteleostomi</taxon>
        <taxon>Lepidosauria</taxon>
        <taxon>Squamata</taxon>
        <taxon>Bifurcata</taxon>
        <taxon>Unidentata</taxon>
        <taxon>Episquamata</taxon>
        <taxon>Toxicofera</taxon>
        <taxon>Serpentes</taxon>
        <taxon>Colubroidea</taxon>
        <taxon>Colubridae</taxon>
        <taxon>Colubrinae</taxon>
        <taxon>Pantherophis</taxon>
    </lineage>
</organism>